<dbReference type="PROSITE" id="PS50176">
    <property type="entry name" value="ARM_REPEAT"/>
    <property type="match status" value="2"/>
</dbReference>
<dbReference type="Pfam" id="PF13646">
    <property type="entry name" value="HEAT_2"/>
    <property type="match status" value="1"/>
</dbReference>
<evidence type="ECO:0000313" key="4">
    <source>
        <dbReference type="EMBL" id="KAH7546860.1"/>
    </source>
</evidence>
<dbReference type="PANTHER" id="PTHR46241:SF1">
    <property type="entry name" value="OUTER DYNEIN ARM-DOCKING COMPLEX SUBUNIT 2"/>
    <property type="match status" value="1"/>
</dbReference>
<dbReference type="SUPFAM" id="SSF48371">
    <property type="entry name" value="ARM repeat"/>
    <property type="match status" value="1"/>
</dbReference>
<dbReference type="EMBL" id="JAEACU010000001">
    <property type="protein sequence ID" value="KAH7546860.1"/>
    <property type="molecule type" value="Genomic_DNA"/>
</dbReference>
<dbReference type="AlphaFoldDB" id="A0A978W4H6"/>
<dbReference type="InterPro" id="IPR000225">
    <property type="entry name" value="Armadillo"/>
</dbReference>
<dbReference type="PANTHER" id="PTHR46241">
    <property type="entry name" value="ARMADILLO REPEAT-CONTAINING PROTEIN 4 ARMC4"/>
    <property type="match status" value="1"/>
</dbReference>
<dbReference type="PROSITE" id="PS50077">
    <property type="entry name" value="HEAT_REPEAT"/>
    <property type="match status" value="1"/>
</dbReference>
<dbReference type="SMR" id="A0A978W4H6"/>
<dbReference type="InterPro" id="IPR021133">
    <property type="entry name" value="HEAT_type_2"/>
</dbReference>
<reference evidence="4" key="1">
    <citation type="journal article" date="2021" name="Front. Plant Sci.">
        <title>Chromosome-Scale Genome Assembly for Chinese Sour Jujube and Insights Into Its Genome Evolution and Domestication Signature.</title>
        <authorList>
            <person name="Shen L.-Y."/>
            <person name="Luo H."/>
            <person name="Wang X.-L."/>
            <person name="Wang X.-M."/>
            <person name="Qiu X.-J."/>
            <person name="Liu H."/>
            <person name="Zhou S.-S."/>
            <person name="Jia K.-H."/>
            <person name="Nie S."/>
            <person name="Bao Y.-T."/>
            <person name="Zhang R.-G."/>
            <person name="Yun Q.-Z."/>
            <person name="Chai Y.-H."/>
            <person name="Lu J.-Y."/>
            <person name="Li Y."/>
            <person name="Zhao S.-W."/>
            <person name="Mao J.-F."/>
            <person name="Jia S.-G."/>
            <person name="Mao Y.-M."/>
        </authorList>
    </citation>
    <scope>NUCLEOTIDE SEQUENCE</scope>
    <source>
        <strain evidence="4">AT0</strain>
        <tissue evidence="4">Leaf</tissue>
    </source>
</reference>
<keyword evidence="1" id="KW-0677">Repeat</keyword>
<dbReference type="OrthoDB" id="409644at2759"/>
<dbReference type="InterPro" id="IPR011989">
    <property type="entry name" value="ARM-like"/>
</dbReference>
<evidence type="ECO:0000256" key="2">
    <source>
        <dbReference type="PROSITE-ProRule" id="PRU00103"/>
    </source>
</evidence>
<proteinExistence type="predicted"/>
<evidence type="ECO:0008006" key="6">
    <source>
        <dbReference type="Google" id="ProtNLM"/>
    </source>
</evidence>
<name>A0A978W4H6_ZIZJJ</name>
<comment type="caution">
    <text evidence="4">The sequence shown here is derived from an EMBL/GenBank/DDBJ whole genome shotgun (WGS) entry which is preliminary data.</text>
</comment>
<feature type="repeat" description="HEAT" evidence="2">
    <location>
        <begin position="388"/>
        <end position="416"/>
    </location>
</feature>
<organism evidence="4 5">
    <name type="scientific">Ziziphus jujuba var. spinosa</name>
    <dbReference type="NCBI Taxonomy" id="714518"/>
    <lineage>
        <taxon>Eukaryota</taxon>
        <taxon>Viridiplantae</taxon>
        <taxon>Streptophyta</taxon>
        <taxon>Embryophyta</taxon>
        <taxon>Tracheophyta</taxon>
        <taxon>Spermatophyta</taxon>
        <taxon>Magnoliopsida</taxon>
        <taxon>eudicotyledons</taxon>
        <taxon>Gunneridae</taxon>
        <taxon>Pentapetalae</taxon>
        <taxon>rosids</taxon>
        <taxon>fabids</taxon>
        <taxon>Rosales</taxon>
        <taxon>Rhamnaceae</taxon>
        <taxon>Paliureae</taxon>
        <taxon>Ziziphus</taxon>
    </lineage>
</organism>
<feature type="repeat" description="ARM" evidence="3">
    <location>
        <begin position="346"/>
        <end position="388"/>
    </location>
</feature>
<dbReference type="Gene3D" id="1.25.10.10">
    <property type="entry name" value="Leucine-rich Repeat Variant"/>
    <property type="match status" value="2"/>
</dbReference>
<feature type="repeat" description="ARM" evidence="3">
    <location>
        <begin position="387"/>
        <end position="415"/>
    </location>
</feature>
<dbReference type="SMART" id="SM00185">
    <property type="entry name" value="ARM"/>
    <property type="match status" value="7"/>
</dbReference>
<evidence type="ECO:0000256" key="3">
    <source>
        <dbReference type="PROSITE-ProRule" id="PRU00259"/>
    </source>
</evidence>
<dbReference type="InterPro" id="IPR016024">
    <property type="entry name" value="ARM-type_fold"/>
</dbReference>
<dbReference type="Proteomes" id="UP000813462">
    <property type="component" value="Unassembled WGS sequence"/>
</dbReference>
<evidence type="ECO:0000256" key="1">
    <source>
        <dbReference type="ARBA" id="ARBA00022737"/>
    </source>
</evidence>
<evidence type="ECO:0000313" key="5">
    <source>
        <dbReference type="Proteomes" id="UP000813462"/>
    </source>
</evidence>
<protein>
    <recommendedName>
        <fullName evidence="6">Vacuolar protein 8</fullName>
    </recommendedName>
</protein>
<sequence length="469" mass="51057">MGHAQVEKFQENVNPDWEQAFDRFESVIASGSEAMRLQVTKRLAALCKRAPEHVLVLTIPILAGLLGDDSSNGSSSIQEAAAYCLYRIACQGEDRIAIEIGQSGAVQSILRLLPRSDNGFQRILIKCLWGFVTFGKGNRVIVARNGGLEIIIGMLNSYTDDTRRYLLEILSALALLREVRRVLASLGGLGFLVEAASYGSVVSRERACQAIGLLGVTRRGRHMLVELGVIPALVELFRDGDVTTKLVAGNSLGVISAHVGYIRPVAEAGAIPLYAELLQGPEHIGREIAEDVFCILAVSESNAVSIVEHLVRILIEGDDEAKAAAADVLWDLSGYKHAVSVVRNSGVIPILVDLLSDRNVEVKEKVSGAIAQLSYDEADRLALANAGAIPVLIELLHDDSEELRDNAAEALINFSEDPLQHDQVSTAFDAPSFQNMQNRLAHMRASDEHTVRSMRRMSIEQLAWNPDLV</sequence>
<gene>
    <name evidence="4" type="ORF">FEM48_Zijuj01G0245800</name>
</gene>
<accession>A0A978W4H6</accession>